<feature type="domain" description="Methyl-accepting transducer" evidence="2">
    <location>
        <begin position="38"/>
        <end position="99"/>
    </location>
</feature>
<dbReference type="Gene3D" id="1.10.287.950">
    <property type="entry name" value="Methyl-accepting chemotaxis protein"/>
    <property type="match status" value="1"/>
</dbReference>
<evidence type="ECO:0000313" key="3">
    <source>
        <dbReference type="EMBL" id="SMH70843.1"/>
    </source>
</evidence>
<sequence length="371" mass="41239">MSNTLLKPDDAMHSLKQGKEKGGNFTLERVAELSEILASKVESAINEIERLNGQTHMIAINARIEASRAGMAGKAFSVVAEQMNDLSGKIGIVSKKMRNESRGSIDELGNLIKTQATNVRGTRFSDLALTNIDLIDRNLYERSCDVRWWATDDTIVNALHKKTKESYDLVSKRLGIILNSYTVYFDLVLCDLDGNVMANGRPESYRSVGMNVKNSEWFSSAMKSTSSGKEFGFQTVNKCPMVNNDLSLVFSCTVREHGEQNGSVIGVLGVIFRWEDLAQKIVKGVPIADEEKDKTRICIVDENGLLLADSKDLLLEDKIEFLGKNELFKEKKGFAISDYNDEKCCIAHALSTGYETYASGWHSVIIQKLKA</sequence>
<protein>
    <submittedName>
        <fullName evidence="3">Putative methyl-accepting chemotaxis protein</fullName>
    </submittedName>
</protein>
<dbReference type="PROSITE" id="PS50111">
    <property type="entry name" value="CHEMOTAXIS_TRANSDUC_2"/>
    <property type="match status" value="1"/>
</dbReference>
<dbReference type="RefSeq" id="WP_157926911.1">
    <property type="nucleotide sequence ID" value="NZ_LT841358.1"/>
</dbReference>
<keyword evidence="4" id="KW-1185">Reference proteome</keyword>
<dbReference type="EMBL" id="LT841358">
    <property type="protein sequence ID" value="SMH70843.1"/>
    <property type="molecule type" value="Genomic_DNA"/>
</dbReference>
<dbReference type="GO" id="GO:0007165">
    <property type="term" value="P:signal transduction"/>
    <property type="evidence" value="ECO:0007669"/>
    <property type="project" value="UniProtKB-KW"/>
</dbReference>
<dbReference type="SUPFAM" id="SSF58104">
    <property type="entry name" value="Methyl-accepting chemotaxis protein (MCP) signaling domain"/>
    <property type="match status" value="1"/>
</dbReference>
<dbReference type="OrthoDB" id="8523at2157"/>
<dbReference type="Pfam" id="PF00015">
    <property type="entry name" value="MCPsignal"/>
    <property type="match status" value="1"/>
</dbReference>
<evidence type="ECO:0000259" key="2">
    <source>
        <dbReference type="PROSITE" id="PS50111"/>
    </source>
</evidence>
<dbReference type="PRINTS" id="PR00260">
    <property type="entry name" value="CHEMTRNSDUCR"/>
</dbReference>
<reference evidence="4" key="1">
    <citation type="submission" date="2017-03" db="EMBL/GenBank/DDBJ databases">
        <authorList>
            <person name="Herbold C."/>
        </authorList>
    </citation>
    <scope>NUCLEOTIDE SEQUENCE [LARGE SCALE GENOMIC DNA]</scope>
</reference>
<gene>
    <name evidence="3" type="ORF">NCS_10650</name>
</gene>
<dbReference type="InterPro" id="IPR004089">
    <property type="entry name" value="MCPsignal_dom"/>
</dbReference>
<dbReference type="GO" id="GO:0016020">
    <property type="term" value="C:membrane"/>
    <property type="evidence" value="ECO:0007669"/>
    <property type="project" value="InterPro"/>
</dbReference>
<accession>A0A2H1FDK0</accession>
<keyword evidence="1" id="KW-0807">Transducer</keyword>
<dbReference type="InterPro" id="IPR004090">
    <property type="entry name" value="Chemotax_Me-accpt_rcpt"/>
</dbReference>
<dbReference type="Gene3D" id="3.30.450.20">
    <property type="entry name" value="PAS domain"/>
    <property type="match status" value="1"/>
</dbReference>
<dbReference type="Proteomes" id="UP000230607">
    <property type="component" value="Chromosome 1"/>
</dbReference>
<name>A0A2H1FDK0_9ARCH</name>
<organism evidence="3 4">
    <name type="scientific">Candidatus Nitrosotalea okcheonensis</name>
    <dbReference type="NCBI Taxonomy" id="1903276"/>
    <lineage>
        <taxon>Archaea</taxon>
        <taxon>Nitrososphaerota</taxon>
        <taxon>Nitrososphaeria</taxon>
        <taxon>Nitrosotaleales</taxon>
        <taxon>Nitrosotaleaceae</taxon>
        <taxon>Nitrosotalea</taxon>
    </lineage>
</organism>
<evidence type="ECO:0000256" key="1">
    <source>
        <dbReference type="PROSITE-ProRule" id="PRU00284"/>
    </source>
</evidence>
<dbReference type="GO" id="GO:0006935">
    <property type="term" value="P:chemotaxis"/>
    <property type="evidence" value="ECO:0007669"/>
    <property type="project" value="InterPro"/>
</dbReference>
<dbReference type="GO" id="GO:0004888">
    <property type="term" value="F:transmembrane signaling receptor activity"/>
    <property type="evidence" value="ECO:0007669"/>
    <property type="project" value="InterPro"/>
</dbReference>
<evidence type="ECO:0000313" key="4">
    <source>
        <dbReference type="Proteomes" id="UP000230607"/>
    </source>
</evidence>
<proteinExistence type="predicted"/>
<dbReference type="AlphaFoldDB" id="A0A2H1FDK0"/>